<evidence type="ECO:0000313" key="6">
    <source>
        <dbReference type="Proteomes" id="UP000297014"/>
    </source>
</evidence>
<feature type="compositionally biased region" description="Acidic residues" evidence="1">
    <location>
        <begin position="50"/>
        <end position="63"/>
    </location>
</feature>
<evidence type="ECO:0000256" key="1">
    <source>
        <dbReference type="SAM" id="MobiDB-lite"/>
    </source>
</evidence>
<protein>
    <submittedName>
        <fullName evidence="3">Uncharacterized protein</fullName>
    </submittedName>
</protein>
<evidence type="ECO:0000313" key="4">
    <source>
        <dbReference type="EMBL" id="THG90480.1"/>
    </source>
</evidence>
<evidence type="ECO:0000256" key="2">
    <source>
        <dbReference type="SAM" id="SignalP"/>
    </source>
</evidence>
<dbReference type="Proteomes" id="UP000297014">
    <property type="component" value="Unassembled WGS sequence"/>
</dbReference>
<comment type="caution">
    <text evidence="3">The sequence shown here is derived from an EMBL/GenBank/DDBJ whole genome shotgun (WGS) entry which is preliminary data.</text>
</comment>
<reference evidence="4 6" key="2">
    <citation type="submission" date="2014-01" db="EMBL/GenBank/DDBJ databases">
        <title>Draft genome sequencing of Bacillus alcalophilus CGMCC 1.3604.</title>
        <authorList>
            <person name="Yang J."/>
            <person name="Diao L."/>
            <person name="Yang S."/>
        </authorList>
    </citation>
    <scope>NUCLEOTIDE SEQUENCE [LARGE SCALE GENOMIC DNA]</scope>
    <source>
        <strain evidence="4 6">CGMCC 1.3604</strain>
    </source>
</reference>
<evidence type="ECO:0000313" key="5">
    <source>
        <dbReference type="Proteomes" id="UP000002754"/>
    </source>
</evidence>
<dbReference type="PROSITE" id="PS51257">
    <property type="entry name" value="PROKAR_LIPOPROTEIN"/>
    <property type="match status" value="1"/>
</dbReference>
<name>A0A094XI12_ALKAL</name>
<organism evidence="3 5">
    <name type="scientific">Alkalihalobacillus alcalophilus ATCC 27647 = CGMCC 1.3604</name>
    <dbReference type="NCBI Taxonomy" id="1218173"/>
    <lineage>
        <taxon>Bacteria</taxon>
        <taxon>Bacillati</taxon>
        <taxon>Bacillota</taxon>
        <taxon>Bacilli</taxon>
        <taxon>Bacillales</taxon>
        <taxon>Bacillaceae</taxon>
        <taxon>Alkalihalobacillus</taxon>
    </lineage>
</organism>
<keyword evidence="2" id="KW-0732">Signal</keyword>
<gene>
    <name evidence="4" type="ORF">AJ85_10495</name>
    <name evidence="3" type="ORF">BALCAV_0204955</name>
</gene>
<accession>A0A094XI12</accession>
<sequence length="124" mass="13785">MKKVLGLFSIMFISMVLVACQSPSASEPPTNKLDEEAYDEQLETNGNEGTETEGTELTEEAESESVIAKSSEEDTVSDNEPTNGVNLTVDTIHFDEEFITVDVTLLMDITIHRIYLTETEKESF</sequence>
<feature type="chain" id="PRO_5038207344" evidence="2">
    <location>
        <begin position="20"/>
        <end position="124"/>
    </location>
</feature>
<dbReference type="AlphaFoldDB" id="A0A094XI12"/>
<keyword evidence="5" id="KW-1185">Reference proteome</keyword>
<feature type="signal peptide" evidence="2">
    <location>
        <begin position="1"/>
        <end position="19"/>
    </location>
</feature>
<dbReference type="EMBL" id="JALP01000145">
    <property type="protein sequence ID" value="THG90480.1"/>
    <property type="molecule type" value="Genomic_DNA"/>
</dbReference>
<reference evidence="3 5" key="1">
    <citation type="journal article" date="2014" name="Genome Announc.">
        <title>Draft Genome Sequence of Bacillus alcalophilus AV1934, a Classic Alkaliphile Isolated from Human Feces in 1934.</title>
        <authorList>
            <person name="Attie O."/>
            <person name="Jayaprakash A."/>
            <person name="Shah H."/>
            <person name="Paulsen I.T."/>
            <person name="Morino M."/>
            <person name="Takahashi Y."/>
            <person name="Narumi I."/>
            <person name="Sachidanandam R."/>
            <person name="Satoh K."/>
            <person name="Ito M."/>
            <person name="Krulwich T.A."/>
        </authorList>
    </citation>
    <scope>NUCLEOTIDE SEQUENCE [LARGE SCALE GENOMIC DNA]</scope>
    <source>
        <strain evidence="3 5">AV1934</strain>
    </source>
</reference>
<dbReference type="Proteomes" id="UP000002754">
    <property type="component" value="Unassembled WGS sequence"/>
</dbReference>
<feature type="region of interest" description="Disordered" evidence="1">
    <location>
        <begin position="23"/>
        <end position="86"/>
    </location>
</feature>
<dbReference type="RefSeq" id="WP_003322827.1">
    <property type="nucleotide sequence ID" value="NZ_ALPT02000011.1"/>
</dbReference>
<evidence type="ECO:0000313" key="3">
    <source>
        <dbReference type="EMBL" id="KGA98420.1"/>
    </source>
</evidence>
<dbReference type="EMBL" id="ALPT02000011">
    <property type="protein sequence ID" value="KGA98420.1"/>
    <property type="molecule type" value="Genomic_DNA"/>
</dbReference>
<proteinExistence type="predicted"/>